<sequence length="93" mass="11005">MRSLLCIQDWKQYTERIFTTYFRKDQARKEKESDKNGSTKVYTMDLQAVLLFPFLKTSGLYYKTKLKVTCTQRMDTFSVERVADEFASIVVHS</sequence>
<evidence type="ECO:0000313" key="1">
    <source>
        <dbReference type="EMBL" id="KAJ4440582.1"/>
    </source>
</evidence>
<evidence type="ECO:0000313" key="2">
    <source>
        <dbReference type="Proteomes" id="UP001148838"/>
    </source>
</evidence>
<proteinExistence type="predicted"/>
<organism evidence="1 2">
    <name type="scientific">Periplaneta americana</name>
    <name type="common">American cockroach</name>
    <name type="synonym">Blatta americana</name>
    <dbReference type="NCBI Taxonomy" id="6978"/>
    <lineage>
        <taxon>Eukaryota</taxon>
        <taxon>Metazoa</taxon>
        <taxon>Ecdysozoa</taxon>
        <taxon>Arthropoda</taxon>
        <taxon>Hexapoda</taxon>
        <taxon>Insecta</taxon>
        <taxon>Pterygota</taxon>
        <taxon>Neoptera</taxon>
        <taxon>Polyneoptera</taxon>
        <taxon>Dictyoptera</taxon>
        <taxon>Blattodea</taxon>
        <taxon>Blattoidea</taxon>
        <taxon>Blattidae</taxon>
        <taxon>Blattinae</taxon>
        <taxon>Periplaneta</taxon>
    </lineage>
</organism>
<gene>
    <name evidence="1" type="ORF">ANN_08727</name>
</gene>
<reference evidence="1 2" key="1">
    <citation type="journal article" date="2022" name="Allergy">
        <title>Genome assembly and annotation of Periplaneta americana reveal a comprehensive cockroach allergen profile.</title>
        <authorList>
            <person name="Wang L."/>
            <person name="Xiong Q."/>
            <person name="Saelim N."/>
            <person name="Wang L."/>
            <person name="Nong W."/>
            <person name="Wan A.T."/>
            <person name="Shi M."/>
            <person name="Liu X."/>
            <person name="Cao Q."/>
            <person name="Hui J.H.L."/>
            <person name="Sookrung N."/>
            <person name="Leung T.F."/>
            <person name="Tungtrongchitr A."/>
            <person name="Tsui S.K.W."/>
        </authorList>
    </citation>
    <scope>NUCLEOTIDE SEQUENCE [LARGE SCALE GENOMIC DNA]</scope>
    <source>
        <strain evidence="1">PWHHKU_190912</strain>
    </source>
</reference>
<comment type="caution">
    <text evidence="1">The sequence shown here is derived from an EMBL/GenBank/DDBJ whole genome shotgun (WGS) entry which is preliminary data.</text>
</comment>
<protein>
    <submittedName>
        <fullName evidence="1">Uncharacterized protein</fullName>
    </submittedName>
</protein>
<keyword evidence="2" id="KW-1185">Reference proteome</keyword>
<dbReference type="EMBL" id="JAJSOF020000017">
    <property type="protein sequence ID" value="KAJ4440582.1"/>
    <property type="molecule type" value="Genomic_DNA"/>
</dbReference>
<dbReference type="Proteomes" id="UP001148838">
    <property type="component" value="Unassembled WGS sequence"/>
</dbReference>
<name>A0ABQ8T3V5_PERAM</name>
<accession>A0ABQ8T3V5</accession>